<evidence type="ECO:0000313" key="3">
    <source>
        <dbReference type="Proteomes" id="UP001460270"/>
    </source>
</evidence>
<protein>
    <submittedName>
        <fullName evidence="2">Uncharacterized protein</fullName>
    </submittedName>
</protein>
<gene>
    <name evidence="2" type="ORF">WMY93_026933</name>
</gene>
<feature type="region of interest" description="Disordered" evidence="1">
    <location>
        <begin position="1"/>
        <end position="51"/>
    </location>
</feature>
<dbReference type="EMBL" id="JBBPFD010000020">
    <property type="protein sequence ID" value="KAK7883810.1"/>
    <property type="molecule type" value="Genomic_DNA"/>
</dbReference>
<dbReference type="AlphaFoldDB" id="A0AAW0N2F7"/>
<name>A0AAW0N2F7_9GOBI</name>
<feature type="region of interest" description="Disordered" evidence="1">
    <location>
        <begin position="67"/>
        <end position="123"/>
    </location>
</feature>
<evidence type="ECO:0000256" key="1">
    <source>
        <dbReference type="SAM" id="MobiDB-lite"/>
    </source>
</evidence>
<dbReference type="Proteomes" id="UP001460270">
    <property type="component" value="Unassembled WGS sequence"/>
</dbReference>
<sequence length="252" mass="28551">MTAPARSRSSVTSRPIPTPRVPARPRSSRGSRSPQSSAALSELSERSEKIVEEWGFTQRHTALLMMRRARKMKNTPQQHHRPDNPGVGSSFFKRCRAVDSQRTAPVQRHKSSREAELDSDTHRESFLPKLSRAVLSGARVQLVADPCGGRLASRSCPRISSATKTRAEIPEPKRVSSAPIQKERISFRDKKLQLSTGWGSVRNRTKRIRVLSRNRRPQFQIKRGTRLCRIQSGDKSKSETAPRTEKKRQNQN</sequence>
<feature type="compositionally biased region" description="Basic and acidic residues" evidence="1">
    <location>
        <begin position="112"/>
        <end position="123"/>
    </location>
</feature>
<evidence type="ECO:0000313" key="2">
    <source>
        <dbReference type="EMBL" id="KAK7883810.1"/>
    </source>
</evidence>
<feature type="compositionally biased region" description="Basic and acidic residues" evidence="1">
    <location>
        <begin position="232"/>
        <end position="252"/>
    </location>
</feature>
<proteinExistence type="predicted"/>
<organism evidence="2 3">
    <name type="scientific">Mugilogobius chulae</name>
    <name type="common">yellowstripe goby</name>
    <dbReference type="NCBI Taxonomy" id="88201"/>
    <lineage>
        <taxon>Eukaryota</taxon>
        <taxon>Metazoa</taxon>
        <taxon>Chordata</taxon>
        <taxon>Craniata</taxon>
        <taxon>Vertebrata</taxon>
        <taxon>Euteleostomi</taxon>
        <taxon>Actinopterygii</taxon>
        <taxon>Neopterygii</taxon>
        <taxon>Teleostei</taxon>
        <taxon>Neoteleostei</taxon>
        <taxon>Acanthomorphata</taxon>
        <taxon>Gobiaria</taxon>
        <taxon>Gobiiformes</taxon>
        <taxon>Gobioidei</taxon>
        <taxon>Gobiidae</taxon>
        <taxon>Gobionellinae</taxon>
        <taxon>Mugilogobius</taxon>
    </lineage>
</organism>
<comment type="caution">
    <text evidence="2">The sequence shown here is derived from an EMBL/GenBank/DDBJ whole genome shotgun (WGS) entry which is preliminary data.</text>
</comment>
<keyword evidence="3" id="KW-1185">Reference proteome</keyword>
<reference evidence="3" key="1">
    <citation type="submission" date="2024-04" db="EMBL/GenBank/DDBJ databases">
        <title>Salinicola lusitanus LLJ914,a marine bacterium isolated from the Okinawa Trough.</title>
        <authorList>
            <person name="Li J."/>
        </authorList>
    </citation>
    <scope>NUCLEOTIDE SEQUENCE [LARGE SCALE GENOMIC DNA]</scope>
</reference>
<accession>A0AAW0N2F7</accession>
<feature type="region of interest" description="Disordered" evidence="1">
    <location>
        <begin position="227"/>
        <end position="252"/>
    </location>
</feature>
<feature type="compositionally biased region" description="Low complexity" evidence="1">
    <location>
        <begin position="24"/>
        <end position="42"/>
    </location>
</feature>